<dbReference type="Proteomes" id="UP000688947">
    <property type="component" value="Unassembled WGS sequence"/>
</dbReference>
<comment type="caution">
    <text evidence="1">The sequence shown here is derived from an EMBL/GenBank/DDBJ whole genome shotgun (WGS) entry which is preliminary data.</text>
</comment>
<gene>
    <name evidence="1" type="ORF">JG687_00010271</name>
</gene>
<reference evidence="1" key="1">
    <citation type="submission" date="2021-01" db="EMBL/GenBank/DDBJ databases">
        <title>Phytophthora aleatoria, a newly-described species from Pinus radiata is distinct from Phytophthora cactorum isolates based on comparative genomics.</title>
        <authorList>
            <person name="Mcdougal R."/>
            <person name="Panda P."/>
            <person name="Williams N."/>
            <person name="Studholme D.J."/>
        </authorList>
    </citation>
    <scope>NUCLEOTIDE SEQUENCE</scope>
    <source>
        <strain evidence="1">NZFS 3830</strain>
    </source>
</reference>
<dbReference type="OrthoDB" id="114972at2759"/>
<name>A0A8T1U7Q4_9STRA</name>
<dbReference type="VEuPathDB" id="FungiDB:PC110_g17958"/>
<dbReference type="EMBL" id="JAENGZ010000575">
    <property type="protein sequence ID" value="KAG6956962.1"/>
    <property type="molecule type" value="Genomic_DNA"/>
</dbReference>
<dbReference type="PANTHER" id="PTHR37066:SF1">
    <property type="entry name" value="LNS2_PITP DOMAIN-CONTAINING PROTEIN"/>
    <property type="match status" value="1"/>
</dbReference>
<sequence length="143" mass="16382">MIENLKSVGFVQDVAVQIGQHVHLPSLRHHHKRYFNTDVPGDFVVSERDEALPMVAWGRRLGSAVNDMRAAKGYVSQMAKSKEELEKLGFCSTWITERDWTEKVIPSFKMHRQEFGHCIVKSDFKVPSMADQSVGNAHWADWN</sequence>
<accession>A0A8T1U7Q4</accession>
<evidence type="ECO:0000313" key="2">
    <source>
        <dbReference type="Proteomes" id="UP000688947"/>
    </source>
</evidence>
<proteinExistence type="predicted"/>
<organism evidence="1 2">
    <name type="scientific">Phytophthora cactorum</name>
    <dbReference type="NCBI Taxonomy" id="29920"/>
    <lineage>
        <taxon>Eukaryota</taxon>
        <taxon>Sar</taxon>
        <taxon>Stramenopiles</taxon>
        <taxon>Oomycota</taxon>
        <taxon>Peronosporomycetes</taxon>
        <taxon>Peronosporales</taxon>
        <taxon>Peronosporaceae</taxon>
        <taxon>Phytophthora</taxon>
    </lineage>
</organism>
<dbReference type="AlphaFoldDB" id="A0A8T1U7Q4"/>
<evidence type="ECO:0000313" key="1">
    <source>
        <dbReference type="EMBL" id="KAG6956962.1"/>
    </source>
</evidence>
<dbReference type="PANTHER" id="PTHR37066">
    <property type="entry name" value="HELICASE-ASSOCIATED"/>
    <property type="match status" value="1"/>
</dbReference>
<protein>
    <submittedName>
        <fullName evidence="1">Uncharacterized protein</fullName>
    </submittedName>
</protein>